<sequence length="642" mass="72205">MTKLGIRFGNVAAIKSPGTSGLTTLIRQEGILVEGTGLFHQWKSGAGDTYFLLGDISGVRQADGMLSPPSLVKVETERLENPNRIPEVEGRFVLVKVSQNGICEVWTDQFGRIDVYWQSVDKAIVLGTGLDLLPVSQNGSLPDGVGVAHSLIAFGCRPAKRHTLYKNVHRLGVNQGIRLSGGHYELLHRKFKPASTFPLYGQQDLNRYADLFLEAIRARASADGNVVYLSSGWDSTSILASLVHLFGKRKVRAIIGRMQYSDRSGVINQFEMDRARAVADYFGVRLDVVEWDYRTNAESVLFKLRDLFRSQQFGNLQANHYLIAESTAKTADGNEVVFAGEMSDGAHNLGFSQFASVFHPASQEFREYSDKMASYLFGPTFLGQLHTGMHEQDPVWQFFRQRSANAKFDATAKGEQAITQQFLSSFFLRGGRMPLYSIDNTRLLTAAGRENYVNESERVYLNDVSEHVNRNNLYAYYLHLYNSFHWQGATVSTLEHTVEAHGLRCVLPFNDSALIDFLSAMPESWGRGLDLNPTKYPLKWMLRNRIVYPFHLQSGTQSYKYDVDPNFTLFGEILHASSFKPIFQAVLQEGHFVEWLDSSVFDRSYINGLVSRYVKGEELRGQEMNDLGVLAMHSAIGIYGQK</sequence>
<dbReference type="EMBL" id="MGDE01000104">
    <property type="protein sequence ID" value="OGL46117.1"/>
    <property type="molecule type" value="Genomic_DNA"/>
</dbReference>
<dbReference type="Proteomes" id="UP000178797">
    <property type="component" value="Unassembled WGS sequence"/>
</dbReference>
<accession>A0A1F7RZ46</accession>
<dbReference type="InterPro" id="IPR014729">
    <property type="entry name" value="Rossmann-like_a/b/a_fold"/>
</dbReference>
<feature type="domain" description="Asparagine synthetase" evidence="1">
    <location>
        <begin position="208"/>
        <end position="544"/>
    </location>
</feature>
<protein>
    <recommendedName>
        <fullName evidence="1">Asparagine synthetase domain-containing protein</fullName>
    </recommendedName>
</protein>
<name>A0A1F7RZ46_9BACT</name>
<dbReference type="Pfam" id="PF00733">
    <property type="entry name" value="Asn_synthase"/>
    <property type="match status" value="1"/>
</dbReference>
<dbReference type="Gene3D" id="3.40.50.620">
    <property type="entry name" value="HUPs"/>
    <property type="match status" value="1"/>
</dbReference>
<comment type="caution">
    <text evidence="2">The sequence shown here is derived from an EMBL/GenBank/DDBJ whole genome shotgun (WGS) entry which is preliminary data.</text>
</comment>
<evidence type="ECO:0000259" key="1">
    <source>
        <dbReference type="Pfam" id="PF00733"/>
    </source>
</evidence>
<dbReference type="AlphaFoldDB" id="A0A1F7RZ46"/>
<gene>
    <name evidence="2" type="ORF">A2W05_09685</name>
</gene>
<evidence type="ECO:0000313" key="3">
    <source>
        <dbReference type="Proteomes" id="UP000178797"/>
    </source>
</evidence>
<dbReference type="SUPFAM" id="SSF52402">
    <property type="entry name" value="Adenine nucleotide alpha hydrolases-like"/>
    <property type="match status" value="1"/>
</dbReference>
<dbReference type="GO" id="GO:0004066">
    <property type="term" value="F:asparagine synthase (glutamine-hydrolyzing) activity"/>
    <property type="evidence" value="ECO:0007669"/>
    <property type="project" value="InterPro"/>
</dbReference>
<reference evidence="2 3" key="1">
    <citation type="journal article" date="2016" name="Nat. Commun.">
        <title>Thousands of microbial genomes shed light on interconnected biogeochemical processes in an aquifer system.</title>
        <authorList>
            <person name="Anantharaman K."/>
            <person name="Brown C.T."/>
            <person name="Hug L.A."/>
            <person name="Sharon I."/>
            <person name="Castelle C.J."/>
            <person name="Probst A.J."/>
            <person name="Thomas B.C."/>
            <person name="Singh A."/>
            <person name="Wilkins M.J."/>
            <person name="Karaoz U."/>
            <person name="Brodie E.L."/>
            <person name="Williams K.H."/>
            <person name="Hubbard S.S."/>
            <person name="Banfield J.F."/>
        </authorList>
    </citation>
    <scope>NUCLEOTIDE SEQUENCE [LARGE SCALE GENOMIC DNA]</scope>
</reference>
<organism evidence="2 3">
    <name type="scientific">Candidatus Schekmanbacteria bacterium RBG_16_38_10</name>
    <dbReference type="NCBI Taxonomy" id="1817879"/>
    <lineage>
        <taxon>Bacteria</taxon>
        <taxon>Candidatus Schekmaniibacteriota</taxon>
    </lineage>
</organism>
<proteinExistence type="predicted"/>
<evidence type="ECO:0000313" key="2">
    <source>
        <dbReference type="EMBL" id="OGL46117.1"/>
    </source>
</evidence>
<dbReference type="InterPro" id="IPR001962">
    <property type="entry name" value="Asn_synthase"/>
</dbReference>
<dbReference type="GO" id="GO:0006529">
    <property type="term" value="P:asparagine biosynthetic process"/>
    <property type="evidence" value="ECO:0007669"/>
    <property type="project" value="InterPro"/>
</dbReference>